<dbReference type="RefSeq" id="WP_345152683.1">
    <property type="nucleotide sequence ID" value="NZ_BAABEO010000023.1"/>
</dbReference>
<protein>
    <recommendedName>
        <fullName evidence="5">Phage holin family protein</fullName>
    </recommendedName>
</protein>
<evidence type="ECO:0008006" key="5">
    <source>
        <dbReference type="Google" id="ProtNLM"/>
    </source>
</evidence>
<dbReference type="Pfam" id="PF07332">
    <property type="entry name" value="Phage_holin_3_6"/>
    <property type="match status" value="1"/>
</dbReference>
<keyword evidence="2" id="KW-1133">Transmembrane helix</keyword>
<feature type="region of interest" description="Disordered" evidence="1">
    <location>
        <begin position="144"/>
        <end position="166"/>
    </location>
</feature>
<feature type="transmembrane region" description="Helical" evidence="2">
    <location>
        <begin position="88"/>
        <end position="111"/>
    </location>
</feature>
<keyword evidence="2" id="KW-0472">Membrane</keyword>
<dbReference type="EMBL" id="BAABEO010000023">
    <property type="protein sequence ID" value="GAA3694138.1"/>
    <property type="molecule type" value="Genomic_DNA"/>
</dbReference>
<dbReference type="Proteomes" id="UP001500752">
    <property type="component" value="Unassembled WGS sequence"/>
</dbReference>
<reference evidence="4" key="1">
    <citation type="journal article" date="2019" name="Int. J. Syst. Evol. Microbiol.">
        <title>The Global Catalogue of Microorganisms (GCM) 10K type strain sequencing project: providing services to taxonomists for standard genome sequencing and annotation.</title>
        <authorList>
            <consortium name="The Broad Institute Genomics Platform"/>
            <consortium name="The Broad Institute Genome Sequencing Center for Infectious Disease"/>
            <person name="Wu L."/>
            <person name="Ma J."/>
        </authorList>
    </citation>
    <scope>NUCLEOTIDE SEQUENCE [LARGE SCALE GENOMIC DNA]</scope>
    <source>
        <strain evidence="4">JCM 30742</strain>
    </source>
</reference>
<comment type="caution">
    <text evidence="3">The sequence shown here is derived from an EMBL/GenBank/DDBJ whole genome shotgun (WGS) entry which is preliminary data.</text>
</comment>
<proteinExistence type="predicted"/>
<dbReference type="InterPro" id="IPR009937">
    <property type="entry name" value="Phage_holin_3_6"/>
</dbReference>
<evidence type="ECO:0000256" key="2">
    <source>
        <dbReference type="SAM" id="Phobius"/>
    </source>
</evidence>
<gene>
    <name evidence="3" type="ORF">GCM10023081_34300</name>
</gene>
<organism evidence="3 4">
    <name type="scientific">Arthrobacter ginkgonis</name>
    <dbReference type="NCBI Taxonomy" id="1630594"/>
    <lineage>
        <taxon>Bacteria</taxon>
        <taxon>Bacillati</taxon>
        <taxon>Actinomycetota</taxon>
        <taxon>Actinomycetes</taxon>
        <taxon>Micrococcales</taxon>
        <taxon>Micrococcaceae</taxon>
        <taxon>Arthrobacter</taxon>
    </lineage>
</organism>
<keyword evidence="4" id="KW-1185">Reference proteome</keyword>
<feature type="transmembrane region" description="Helical" evidence="2">
    <location>
        <begin position="55"/>
        <end position="82"/>
    </location>
</feature>
<accession>A0ABP7CSJ3</accession>
<sequence>MAETGPDRLDASIAGSPSSLIDQARLASRLLPSQLSDELQLASAQLKVKGVKVGVVAGLAIGALVFVCFMVVALLVAAIMGVATVMPAWLSALLFAALYLLIGGILALVAVARFNRAKPLLPDDAIRGLRYDLGVIREGTAFDPATLDVPKPPKEEQPALEAPKPEPVPYEELLRRSAARRHQMARLRDDLGVKLDVKTQAKHGLHKASSAAEAGLDRAAATLGQTGQNAGKALRERWQPLAVMAASLAALAVFLRKLLRP</sequence>
<evidence type="ECO:0000256" key="1">
    <source>
        <dbReference type="SAM" id="MobiDB-lite"/>
    </source>
</evidence>
<evidence type="ECO:0000313" key="3">
    <source>
        <dbReference type="EMBL" id="GAA3694138.1"/>
    </source>
</evidence>
<evidence type="ECO:0000313" key="4">
    <source>
        <dbReference type="Proteomes" id="UP001500752"/>
    </source>
</evidence>
<name>A0ABP7CSJ3_9MICC</name>
<keyword evidence="2" id="KW-0812">Transmembrane</keyword>